<dbReference type="Proteomes" id="UP001153069">
    <property type="component" value="Unassembled WGS sequence"/>
</dbReference>
<comment type="caution">
    <text evidence="12">The sequence shown here is derived from an EMBL/GenBank/DDBJ whole genome shotgun (WGS) entry which is preliminary data.</text>
</comment>
<evidence type="ECO:0000256" key="4">
    <source>
        <dbReference type="ARBA" id="ARBA00022729"/>
    </source>
</evidence>
<feature type="transmembrane region" description="Helical" evidence="11">
    <location>
        <begin position="229"/>
        <end position="251"/>
    </location>
</feature>
<evidence type="ECO:0000256" key="11">
    <source>
        <dbReference type="SAM" id="Phobius"/>
    </source>
</evidence>
<keyword evidence="5 11" id="KW-1133">Transmembrane helix</keyword>
<keyword evidence="7" id="KW-0675">Receptor</keyword>
<gene>
    <name evidence="12" type="ORF">SEMRO_92_G048050.1</name>
</gene>
<evidence type="ECO:0000256" key="2">
    <source>
        <dbReference type="ARBA" id="ARBA00022475"/>
    </source>
</evidence>
<evidence type="ECO:0000256" key="6">
    <source>
        <dbReference type="ARBA" id="ARBA00023136"/>
    </source>
</evidence>
<dbReference type="GO" id="GO:0012505">
    <property type="term" value="C:endomembrane system"/>
    <property type="evidence" value="ECO:0007669"/>
    <property type="project" value="UniProtKB-SubCell"/>
</dbReference>
<feature type="compositionally biased region" description="Basic and acidic residues" evidence="10">
    <location>
        <begin position="32"/>
        <end position="60"/>
    </location>
</feature>
<evidence type="ECO:0000256" key="1">
    <source>
        <dbReference type="ARBA" id="ARBA00004236"/>
    </source>
</evidence>
<evidence type="ECO:0000256" key="10">
    <source>
        <dbReference type="SAM" id="MobiDB-lite"/>
    </source>
</evidence>
<keyword evidence="3 11" id="KW-0812">Transmembrane</keyword>
<comment type="subcellular location">
    <subcellularLocation>
        <location evidence="1">Cell membrane</location>
    </subcellularLocation>
    <subcellularLocation>
        <location evidence="9">Endomembrane system</location>
        <topology evidence="9">Single-pass membrane protein</topology>
    </subcellularLocation>
</comment>
<name>A0A9N8DHL1_9STRA</name>
<reference evidence="12" key="1">
    <citation type="submission" date="2020-06" db="EMBL/GenBank/DDBJ databases">
        <authorList>
            <consortium name="Plant Systems Biology data submission"/>
        </authorList>
    </citation>
    <scope>NUCLEOTIDE SEQUENCE</scope>
    <source>
        <strain evidence="12">D6</strain>
    </source>
</reference>
<evidence type="ECO:0000313" key="12">
    <source>
        <dbReference type="EMBL" id="CAB9500791.1"/>
    </source>
</evidence>
<dbReference type="AlphaFoldDB" id="A0A9N8DHL1"/>
<protein>
    <submittedName>
        <fullName evidence="12">Leucine Rich Repeat</fullName>
    </submittedName>
</protein>
<dbReference type="GO" id="GO:0005886">
    <property type="term" value="C:plasma membrane"/>
    <property type="evidence" value="ECO:0007669"/>
    <property type="project" value="UniProtKB-SubCell"/>
</dbReference>
<dbReference type="Gene3D" id="3.80.10.10">
    <property type="entry name" value="Ribonuclease Inhibitor"/>
    <property type="match status" value="1"/>
</dbReference>
<keyword evidence="4" id="KW-0732">Signal</keyword>
<feature type="region of interest" description="Disordered" evidence="10">
    <location>
        <begin position="101"/>
        <end position="154"/>
    </location>
</feature>
<dbReference type="SUPFAM" id="SSF52058">
    <property type="entry name" value="L domain-like"/>
    <property type="match status" value="1"/>
</dbReference>
<dbReference type="PANTHER" id="PTHR48052:SF8">
    <property type="entry name" value="LRR RECEPTOR-LIKE SERINE_THREONINE-PROTEIN KINASE FLS2"/>
    <property type="match status" value="1"/>
</dbReference>
<keyword evidence="8" id="KW-0325">Glycoprotein</keyword>
<evidence type="ECO:0000256" key="3">
    <source>
        <dbReference type="ARBA" id="ARBA00022692"/>
    </source>
</evidence>
<proteinExistence type="predicted"/>
<feature type="region of interest" description="Disordered" evidence="10">
    <location>
        <begin position="1"/>
        <end position="60"/>
    </location>
</feature>
<feature type="compositionally biased region" description="Low complexity" evidence="10">
    <location>
        <begin position="109"/>
        <end position="134"/>
    </location>
</feature>
<evidence type="ECO:0000313" key="13">
    <source>
        <dbReference type="Proteomes" id="UP001153069"/>
    </source>
</evidence>
<dbReference type="InterPro" id="IPR032675">
    <property type="entry name" value="LRR_dom_sf"/>
</dbReference>
<accession>A0A9N8DHL1</accession>
<evidence type="ECO:0000256" key="7">
    <source>
        <dbReference type="ARBA" id="ARBA00023170"/>
    </source>
</evidence>
<dbReference type="EMBL" id="CAICTM010000091">
    <property type="protein sequence ID" value="CAB9500791.1"/>
    <property type="molecule type" value="Genomic_DNA"/>
</dbReference>
<dbReference type="Pfam" id="PF00560">
    <property type="entry name" value="LRR_1"/>
    <property type="match status" value="1"/>
</dbReference>
<keyword evidence="13" id="KW-1185">Reference proteome</keyword>
<organism evidence="12 13">
    <name type="scientific">Seminavis robusta</name>
    <dbReference type="NCBI Taxonomy" id="568900"/>
    <lineage>
        <taxon>Eukaryota</taxon>
        <taxon>Sar</taxon>
        <taxon>Stramenopiles</taxon>
        <taxon>Ochrophyta</taxon>
        <taxon>Bacillariophyta</taxon>
        <taxon>Bacillariophyceae</taxon>
        <taxon>Bacillariophycidae</taxon>
        <taxon>Naviculales</taxon>
        <taxon>Naviculaceae</taxon>
        <taxon>Seminavis</taxon>
    </lineage>
</organism>
<keyword evidence="2" id="KW-1003">Cell membrane</keyword>
<keyword evidence="6 11" id="KW-0472">Membrane</keyword>
<dbReference type="OrthoDB" id="512375at2759"/>
<sequence length="541" mass="58993">MTKSNNEPPQGGSEAALDMSSSENNHLNLLKIVEKRIQDGQQHQVEKAKEQKEEESERGAGLDCLDSLTLRKVVEARIGLPVSNGTNSYLTEEQLLAKVAAGTSGKKNTSSPPDTSTSSSIARTTRTSRSGTGTDAASQPSQCPGAFLAAPGQAPVRNQELRKSLLGRESNRDSSARASSSAALSVATPVDDGSCMFPLPVAQEYDAERQPRHQTPKNETTPAQERRNVIFALVITFVVGLAAFLVVFLLLHRENDTTTATTPEISSASASNTIAEPAITILSPKEHILQFLPASTIREIELHPDTAPQAKALQWMLKDPYYYHYNHTYQYSSQRVQQRFALATLYYSTNGHKWFNQTNWLQYGTHECSWFSRHWFGDVELYMASSTAHTFTLMYALLASANSITGSIPSEYGLLTSLVYSLLSQNRISGTLPTELAGMSALEWFYLYSNQATGTIPPAFLAGHGSSLQLLNLYGNQLTGPLPSEIGLMSNNMALLALSDNQMSSTVPTELGLLTEIVSGLSMNRNNLQGTIRQSSVIFAT</sequence>
<dbReference type="PANTHER" id="PTHR48052">
    <property type="entry name" value="UNNAMED PRODUCT"/>
    <property type="match status" value="1"/>
</dbReference>
<dbReference type="InterPro" id="IPR001611">
    <property type="entry name" value="Leu-rich_rpt"/>
</dbReference>
<evidence type="ECO:0000256" key="9">
    <source>
        <dbReference type="ARBA" id="ARBA00037847"/>
    </source>
</evidence>
<evidence type="ECO:0000256" key="5">
    <source>
        <dbReference type="ARBA" id="ARBA00022989"/>
    </source>
</evidence>
<evidence type="ECO:0000256" key="8">
    <source>
        <dbReference type="ARBA" id="ARBA00023180"/>
    </source>
</evidence>